<keyword evidence="1" id="KW-0472">Membrane</keyword>
<accession>A0A4Q0T9L4</accession>
<dbReference type="Proteomes" id="UP000289437">
    <property type="component" value="Unassembled WGS sequence"/>
</dbReference>
<evidence type="ECO:0000313" key="3">
    <source>
        <dbReference type="EMBL" id="RXH58446.1"/>
    </source>
</evidence>
<dbReference type="Pfam" id="PF00535">
    <property type="entry name" value="Glycos_transf_2"/>
    <property type="match status" value="1"/>
</dbReference>
<name>A0A4Q0T9L4_9BACT</name>
<keyword evidence="1" id="KW-0812">Transmembrane</keyword>
<dbReference type="AlphaFoldDB" id="A0A4Q0T9L4"/>
<organism evidence="3 4">
    <name type="scientific">Granulicella sibirica</name>
    <dbReference type="NCBI Taxonomy" id="2479048"/>
    <lineage>
        <taxon>Bacteria</taxon>
        <taxon>Pseudomonadati</taxon>
        <taxon>Acidobacteriota</taxon>
        <taxon>Terriglobia</taxon>
        <taxon>Terriglobales</taxon>
        <taxon>Acidobacteriaceae</taxon>
        <taxon>Granulicella</taxon>
    </lineage>
</organism>
<dbReference type="InterPro" id="IPR029044">
    <property type="entry name" value="Nucleotide-diphossugar_trans"/>
</dbReference>
<evidence type="ECO:0000313" key="4">
    <source>
        <dbReference type="Proteomes" id="UP000289437"/>
    </source>
</evidence>
<proteinExistence type="predicted"/>
<dbReference type="SUPFAM" id="SSF53448">
    <property type="entry name" value="Nucleotide-diphospho-sugar transferases"/>
    <property type="match status" value="1"/>
</dbReference>
<dbReference type="GO" id="GO:0016740">
    <property type="term" value="F:transferase activity"/>
    <property type="evidence" value="ECO:0007669"/>
    <property type="project" value="UniProtKB-KW"/>
</dbReference>
<protein>
    <submittedName>
        <fullName evidence="3">Glycosyl transferase, family 2</fullName>
    </submittedName>
</protein>
<sequence length="335" mass="36867">MMMEAKSASIIIPTFNGASRIGNCLTALLDQTAGRDIEILVIDDGSKDETGDVVRRYPTVRLISRANAGPAAARNLGAFEARGEILLFTDDDCIPMTGWLDAMLTPFESREVVGVKGTYCTRQRELAARFVQVEYEDKYRLMADLPSIDFVDTYSAGFRRENFLEMNGYDTSFPVACAEDVELSYRMSARGWKMVFAPKAVVCHTHPDSFSRYLKKKYKFAFWRVLAVRKNPSKGVKDSHTPQVMKLQLLFAPALVTAAVFDLIVRPAVPATAIVLGAFVLSTLPFAARAFAKDPLIGMLSPAILAARACAQLFGVVAGVMFAGRRQAEVATNPR</sequence>
<feature type="transmembrane region" description="Helical" evidence="1">
    <location>
        <begin position="271"/>
        <end position="292"/>
    </location>
</feature>
<keyword evidence="1" id="KW-1133">Transmembrane helix</keyword>
<evidence type="ECO:0000259" key="2">
    <source>
        <dbReference type="Pfam" id="PF00535"/>
    </source>
</evidence>
<reference evidence="3 4" key="1">
    <citation type="submission" date="2018-11" db="EMBL/GenBank/DDBJ databases">
        <authorList>
            <person name="Mardanov A.V."/>
            <person name="Ravin N.V."/>
            <person name="Dedysh S.N."/>
        </authorList>
    </citation>
    <scope>NUCLEOTIDE SEQUENCE [LARGE SCALE GENOMIC DNA]</scope>
    <source>
        <strain evidence="3 4">AF10</strain>
    </source>
</reference>
<reference evidence="4" key="2">
    <citation type="submission" date="2019-02" db="EMBL/GenBank/DDBJ databases">
        <title>Granulicella sibirica sp. nov., a psychrotolerant acidobacterium isolated from an organic soil layer in forested tundra, West Siberia.</title>
        <authorList>
            <person name="Oshkin I.Y."/>
            <person name="Kulichevskaya I.S."/>
            <person name="Rijpstra W.I.C."/>
            <person name="Sinninghe Damste J.S."/>
            <person name="Rakitin A.L."/>
            <person name="Ravin N.V."/>
            <person name="Dedysh S.N."/>
        </authorList>
    </citation>
    <scope>NUCLEOTIDE SEQUENCE [LARGE SCALE GENOMIC DNA]</scope>
    <source>
        <strain evidence="4">AF10</strain>
    </source>
</reference>
<feature type="domain" description="Glycosyltransferase 2-like" evidence="2">
    <location>
        <begin position="9"/>
        <end position="163"/>
    </location>
</feature>
<dbReference type="InterPro" id="IPR001173">
    <property type="entry name" value="Glyco_trans_2-like"/>
</dbReference>
<dbReference type="PANTHER" id="PTHR43685:SF3">
    <property type="entry name" value="SLR2126 PROTEIN"/>
    <property type="match status" value="1"/>
</dbReference>
<dbReference type="InterPro" id="IPR050834">
    <property type="entry name" value="Glycosyltransf_2"/>
</dbReference>
<keyword evidence="4" id="KW-1185">Reference proteome</keyword>
<dbReference type="Gene3D" id="3.90.550.10">
    <property type="entry name" value="Spore Coat Polysaccharide Biosynthesis Protein SpsA, Chain A"/>
    <property type="match status" value="1"/>
</dbReference>
<gene>
    <name evidence="3" type="ORF">GRAN_1756</name>
</gene>
<dbReference type="PANTHER" id="PTHR43685">
    <property type="entry name" value="GLYCOSYLTRANSFERASE"/>
    <property type="match status" value="1"/>
</dbReference>
<keyword evidence="3" id="KW-0808">Transferase</keyword>
<dbReference type="EMBL" id="RDSM01000001">
    <property type="protein sequence ID" value="RXH58446.1"/>
    <property type="molecule type" value="Genomic_DNA"/>
</dbReference>
<feature type="transmembrane region" description="Helical" evidence="1">
    <location>
        <begin position="304"/>
        <end position="324"/>
    </location>
</feature>
<comment type="caution">
    <text evidence="3">The sequence shown here is derived from an EMBL/GenBank/DDBJ whole genome shotgun (WGS) entry which is preliminary data.</text>
</comment>
<evidence type="ECO:0000256" key="1">
    <source>
        <dbReference type="SAM" id="Phobius"/>
    </source>
</evidence>